<dbReference type="PRINTS" id="PR00452">
    <property type="entry name" value="SH3DOMAIN"/>
</dbReference>
<dbReference type="GO" id="GO:0048015">
    <property type="term" value="P:phosphatidylinositol-mediated signaling"/>
    <property type="evidence" value="ECO:0007669"/>
    <property type="project" value="TreeGrafter"/>
</dbReference>
<dbReference type="InterPro" id="IPR001452">
    <property type="entry name" value="SH3_domain"/>
</dbReference>
<dbReference type="CDD" id="cd00174">
    <property type="entry name" value="SH3"/>
    <property type="match status" value="1"/>
</dbReference>
<evidence type="ECO:0000259" key="7">
    <source>
        <dbReference type="PROSITE" id="PS50290"/>
    </source>
</evidence>
<protein>
    <submittedName>
        <fullName evidence="8">Uncharacterized protein</fullName>
    </submittedName>
</protein>
<feature type="region of interest" description="Disordered" evidence="5">
    <location>
        <begin position="142"/>
        <end position="162"/>
    </location>
</feature>
<evidence type="ECO:0000256" key="3">
    <source>
        <dbReference type="ARBA" id="ARBA00022777"/>
    </source>
</evidence>
<dbReference type="InterPro" id="IPR015433">
    <property type="entry name" value="PI3/4_kinase"/>
</dbReference>
<dbReference type="GO" id="GO:0005737">
    <property type="term" value="C:cytoplasm"/>
    <property type="evidence" value="ECO:0007669"/>
    <property type="project" value="TreeGrafter"/>
</dbReference>
<dbReference type="AlphaFoldDB" id="A0A7S0H0E8"/>
<dbReference type="InterPro" id="IPR011009">
    <property type="entry name" value="Kinase-like_dom_sf"/>
</dbReference>
<dbReference type="InterPro" id="IPR036940">
    <property type="entry name" value="PI3/4_kinase_cat_sf"/>
</dbReference>
<dbReference type="GO" id="GO:0016303">
    <property type="term" value="F:1-phosphatidylinositol-3-kinase activity"/>
    <property type="evidence" value="ECO:0007669"/>
    <property type="project" value="TreeGrafter"/>
</dbReference>
<dbReference type="GO" id="GO:0005942">
    <property type="term" value="C:phosphatidylinositol 3-kinase complex"/>
    <property type="evidence" value="ECO:0007669"/>
    <property type="project" value="TreeGrafter"/>
</dbReference>
<dbReference type="Pfam" id="PF00454">
    <property type="entry name" value="PI3_PI4_kinase"/>
    <property type="match status" value="2"/>
</dbReference>
<feature type="domain" description="SH3" evidence="6">
    <location>
        <begin position="164"/>
        <end position="228"/>
    </location>
</feature>
<evidence type="ECO:0000256" key="4">
    <source>
        <dbReference type="PROSITE-ProRule" id="PRU00192"/>
    </source>
</evidence>
<gene>
    <name evidence="8" type="ORF">LAMO00422_LOCUS9434</name>
</gene>
<evidence type="ECO:0000256" key="2">
    <source>
        <dbReference type="ARBA" id="ARBA00022679"/>
    </source>
</evidence>
<dbReference type="Pfam" id="PF00018">
    <property type="entry name" value="SH3_1"/>
    <property type="match status" value="1"/>
</dbReference>
<name>A0A7S0H0E8_9EUKA</name>
<dbReference type="SMART" id="SM00326">
    <property type="entry name" value="SH3"/>
    <property type="match status" value="1"/>
</dbReference>
<dbReference type="GO" id="GO:0016477">
    <property type="term" value="P:cell migration"/>
    <property type="evidence" value="ECO:0007669"/>
    <property type="project" value="TreeGrafter"/>
</dbReference>
<reference evidence="8" key="1">
    <citation type="submission" date="2021-01" db="EMBL/GenBank/DDBJ databases">
        <authorList>
            <person name="Corre E."/>
            <person name="Pelletier E."/>
            <person name="Niang G."/>
            <person name="Scheremetjew M."/>
            <person name="Finn R."/>
            <person name="Kale V."/>
            <person name="Holt S."/>
            <person name="Cochrane G."/>
            <person name="Meng A."/>
            <person name="Brown T."/>
            <person name="Cohen L."/>
        </authorList>
    </citation>
    <scope>NUCLEOTIDE SEQUENCE</scope>
    <source>
        <strain evidence="8">CCMP2058</strain>
    </source>
</reference>
<feature type="region of interest" description="Disordered" evidence="5">
    <location>
        <begin position="319"/>
        <end position="365"/>
    </location>
</feature>
<dbReference type="PANTHER" id="PTHR10048">
    <property type="entry name" value="PHOSPHATIDYLINOSITOL KINASE"/>
    <property type="match status" value="1"/>
</dbReference>
<dbReference type="GO" id="GO:0005886">
    <property type="term" value="C:plasma membrane"/>
    <property type="evidence" value="ECO:0007669"/>
    <property type="project" value="TreeGrafter"/>
</dbReference>
<feature type="region of interest" description="Disordered" evidence="5">
    <location>
        <begin position="46"/>
        <end position="85"/>
    </location>
</feature>
<evidence type="ECO:0000259" key="6">
    <source>
        <dbReference type="PROSITE" id="PS50002"/>
    </source>
</evidence>
<dbReference type="SMART" id="SM00146">
    <property type="entry name" value="PI3Kc"/>
    <property type="match status" value="1"/>
</dbReference>
<evidence type="ECO:0000313" key="8">
    <source>
        <dbReference type="EMBL" id="CAD8448203.1"/>
    </source>
</evidence>
<dbReference type="EMBL" id="HBEM01013644">
    <property type="protein sequence ID" value="CAD8448203.1"/>
    <property type="molecule type" value="Transcribed_RNA"/>
</dbReference>
<sequence length="947" mass="107545">MASGETEWSEERRALLEKIKVLEAEKATWSATEAKLRRRIEDLENELDASKGAVPGEVKPPQRSPPEPKSPKGSKSPRNGELGPLVGFYGSAKNMQKKQLMDKLRNTKVQDSPRANILRPTKIQMSTISLKLGNQKDKHLGNVAVGDDEDPNANFFSSDDEDEDESKLAVALFDYIPDTSHTTDLSFRKGDAIFVFSQEDSGWWLGETHGQIPSRGMFPHNHVQLLETPKRSQLSGRYQLNPACPYDCIATRIFPDIRSTKVRDVPKDRIWAAYDKVMGKDNNIYLQLQKGDWVFMYDFNDKFQAIREKLLIVEVAPRSKSPGRPRIKKSSSNNITSPRAREKSPVPPASRERSPIPPPPPAEAEVTPAEGMLIMVKCRAWYNRGRIAEVESLGDKEFKIKVVFDVKALNSLTLTYPSKTPSDVILITDDKIRKKIKPRENMKALGMFTVEDPKAGMYMGWYSGRVKDVKPKGKDRWRVVVKYVDGTAGASDHPGLNLILLFSQHEIRQALDSMGDVEKKRMIIKPMVRPAPGPPSRSPKKTMEEKKDLFFRDFFLGDGLVQLLRNIKIDEFAKKFPLILNAVSLTPLWLHREKEMLLKTVCEKINMSSQLSQQYAYIVDSATLLSPLGFRPYLEPTTQAPFWEKIRKLSAARELVKDSTIEVPTEKVTILHPLMNSKPIVKMKVLRVFESNTRPFLTQMFTESEVIPMPVLIKFGDDFRQDVSCMNMFHLMNHFWAEDKRYYQGMPIISKTYQCVAGGVKLGFIEFVKDCKCLYESKSAISNLRQEEFYRLIASGAGSYIASYVLGIRDRHADNILIHKDGTLFHIDFGHVLGDTVTIDTHPFAITSSFKKQLGPAWTAFLDECIKAFLVLRRPENAHKLIQFAVVCFAPLYPEHKIIEFLSKQLYMKRDIGKAATKIRKLIESAPNSYRTRVKNALHAVAVSMKG</sequence>
<keyword evidence="1 4" id="KW-0728">SH3 domain</keyword>
<dbReference type="Gene3D" id="3.30.1010.10">
    <property type="entry name" value="Phosphatidylinositol 3-kinase Catalytic Subunit, Chain A, domain 4"/>
    <property type="match status" value="1"/>
</dbReference>
<dbReference type="SUPFAM" id="SSF50044">
    <property type="entry name" value="SH3-domain"/>
    <property type="match status" value="1"/>
</dbReference>
<organism evidence="8">
    <name type="scientific">Amorphochlora amoebiformis</name>
    <dbReference type="NCBI Taxonomy" id="1561963"/>
    <lineage>
        <taxon>Eukaryota</taxon>
        <taxon>Sar</taxon>
        <taxon>Rhizaria</taxon>
        <taxon>Cercozoa</taxon>
        <taxon>Chlorarachniophyceae</taxon>
        <taxon>Amorphochlora</taxon>
    </lineage>
</organism>
<dbReference type="InterPro" id="IPR018936">
    <property type="entry name" value="PI3/4_kinase_CS"/>
</dbReference>
<keyword evidence="2" id="KW-0808">Transferase</keyword>
<keyword evidence="3" id="KW-0418">Kinase</keyword>
<dbReference type="Gene3D" id="1.10.1070.11">
    <property type="entry name" value="Phosphatidylinositol 3-/4-kinase, catalytic domain"/>
    <property type="match status" value="1"/>
</dbReference>
<evidence type="ECO:0000256" key="1">
    <source>
        <dbReference type="ARBA" id="ARBA00022443"/>
    </source>
</evidence>
<proteinExistence type="predicted"/>
<dbReference type="InterPro" id="IPR000403">
    <property type="entry name" value="PI3/4_kinase_cat_dom"/>
</dbReference>
<dbReference type="InterPro" id="IPR036028">
    <property type="entry name" value="SH3-like_dom_sf"/>
</dbReference>
<dbReference type="PANTHER" id="PTHR10048:SF14">
    <property type="entry name" value="LD28067P"/>
    <property type="match status" value="1"/>
</dbReference>
<dbReference type="PROSITE" id="PS50002">
    <property type="entry name" value="SH3"/>
    <property type="match status" value="1"/>
</dbReference>
<dbReference type="PROSITE" id="PS00916">
    <property type="entry name" value="PI3_4_KINASE_2"/>
    <property type="match status" value="1"/>
</dbReference>
<accession>A0A7S0H0E8</accession>
<dbReference type="PROSITE" id="PS50290">
    <property type="entry name" value="PI3_4_KINASE_3"/>
    <property type="match status" value="1"/>
</dbReference>
<dbReference type="Gene3D" id="2.30.30.40">
    <property type="entry name" value="SH3 Domains"/>
    <property type="match status" value="1"/>
</dbReference>
<dbReference type="GO" id="GO:0035005">
    <property type="term" value="F:1-phosphatidylinositol-4-phosphate 3-kinase activity"/>
    <property type="evidence" value="ECO:0007669"/>
    <property type="project" value="TreeGrafter"/>
</dbReference>
<feature type="domain" description="PI3K/PI4K catalytic" evidence="7">
    <location>
        <begin position="682"/>
        <end position="938"/>
    </location>
</feature>
<dbReference type="GO" id="GO:0043491">
    <property type="term" value="P:phosphatidylinositol 3-kinase/protein kinase B signal transduction"/>
    <property type="evidence" value="ECO:0007669"/>
    <property type="project" value="TreeGrafter"/>
</dbReference>
<dbReference type="SUPFAM" id="SSF56112">
    <property type="entry name" value="Protein kinase-like (PK-like)"/>
    <property type="match status" value="1"/>
</dbReference>
<evidence type="ECO:0000256" key="5">
    <source>
        <dbReference type="SAM" id="MobiDB-lite"/>
    </source>
</evidence>
<feature type="compositionally biased region" description="Basic and acidic residues" evidence="5">
    <location>
        <begin position="339"/>
        <end position="354"/>
    </location>
</feature>